<dbReference type="Proteomes" id="UP000283210">
    <property type="component" value="Chromosome 10"/>
</dbReference>
<dbReference type="EMBL" id="CM012446">
    <property type="protein sequence ID" value="RVE67588.1"/>
    <property type="molecule type" value="Genomic_DNA"/>
</dbReference>
<organism evidence="1 2">
    <name type="scientific">Oryzias javanicus</name>
    <name type="common">Javanese ricefish</name>
    <name type="synonym">Aplocheilus javanicus</name>
    <dbReference type="NCBI Taxonomy" id="123683"/>
    <lineage>
        <taxon>Eukaryota</taxon>
        <taxon>Metazoa</taxon>
        <taxon>Chordata</taxon>
        <taxon>Craniata</taxon>
        <taxon>Vertebrata</taxon>
        <taxon>Euteleostomi</taxon>
        <taxon>Actinopterygii</taxon>
        <taxon>Neopterygii</taxon>
        <taxon>Teleostei</taxon>
        <taxon>Neoteleostei</taxon>
        <taxon>Acanthomorphata</taxon>
        <taxon>Ovalentaria</taxon>
        <taxon>Atherinomorphae</taxon>
        <taxon>Beloniformes</taxon>
        <taxon>Adrianichthyidae</taxon>
        <taxon>Oryziinae</taxon>
        <taxon>Oryzias</taxon>
    </lineage>
</organism>
<accession>A0A437CY46</accession>
<dbReference type="AlphaFoldDB" id="A0A437CY46"/>
<protein>
    <submittedName>
        <fullName evidence="1">Uncharacterized protein</fullName>
    </submittedName>
</protein>
<reference evidence="1 2" key="1">
    <citation type="submission" date="2018-11" db="EMBL/GenBank/DDBJ databases">
        <authorList>
            <person name="Lopez-Roques C."/>
            <person name="Donnadieu C."/>
            <person name="Bouchez O."/>
            <person name="Klopp C."/>
            <person name="Cabau C."/>
            <person name="Zahm M."/>
        </authorList>
    </citation>
    <scope>NUCLEOTIDE SEQUENCE [LARGE SCALE GENOMIC DNA]</scope>
    <source>
        <strain evidence="1">RS831</strain>
        <tissue evidence="1">Whole body</tissue>
    </source>
</reference>
<reference evidence="1 2" key="2">
    <citation type="submission" date="2019-01" db="EMBL/GenBank/DDBJ databases">
        <title>A chromosome length genome reference of the Java medaka (oryzias javanicus).</title>
        <authorList>
            <person name="Herpin A."/>
            <person name="Takehana Y."/>
            <person name="Naruse K."/>
            <person name="Ansai S."/>
            <person name="Kawaguchi M."/>
        </authorList>
    </citation>
    <scope>NUCLEOTIDE SEQUENCE [LARGE SCALE GENOMIC DNA]</scope>
    <source>
        <strain evidence="1">RS831</strain>
        <tissue evidence="1">Whole body</tissue>
    </source>
</reference>
<evidence type="ECO:0000313" key="1">
    <source>
        <dbReference type="EMBL" id="RVE67588.1"/>
    </source>
</evidence>
<gene>
    <name evidence="1" type="ORF">OJAV_G00104390</name>
</gene>
<proteinExistence type="predicted"/>
<keyword evidence="2" id="KW-1185">Reference proteome</keyword>
<evidence type="ECO:0000313" key="2">
    <source>
        <dbReference type="Proteomes" id="UP000283210"/>
    </source>
</evidence>
<sequence>MSESGGKEKTGTRPSREGWLDVIRVTETELKCLFAVPTQNPEHVMYSPEEHRKPWEQQHPNVASGL</sequence>
<name>A0A437CY46_ORYJA</name>